<evidence type="ECO:0000313" key="3">
    <source>
        <dbReference type="Proteomes" id="UP000230233"/>
    </source>
</evidence>
<organism evidence="2 3">
    <name type="scientific">Caenorhabditis nigoni</name>
    <dbReference type="NCBI Taxonomy" id="1611254"/>
    <lineage>
        <taxon>Eukaryota</taxon>
        <taxon>Metazoa</taxon>
        <taxon>Ecdysozoa</taxon>
        <taxon>Nematoda</taxon>
        <taxon>Chromadorea</taxon>
        <taxon>Rhabditida</taxon>
        <taxon>Rhabditina</taxon>
        <taxon>Rhabditomorpha</taxon>
        <taxon>Rhabditoidea</taxon>
        <taxon>Rhabditidae</taxon>
        <taxon>Peloderinae</taxon>
        <taxon>Caenorhabditis</taxon>
    </lineage>
</organism>
<dbReference type="Proteomes" id="UP000230233">
    <property type="component" value="Chromosome X"/>
</dbReference>
<protein>
    <recommendedName>
        <fullName evidence="4">Galectin domain-containing protein</fullName>
    </recommendedName>
</protein>
<proteinExistence type="predicted"/>
<name>A0A2G5SUX9_9PELO</name>
<comment type="caution">
    <text evidence="2">The sequence shown here is derived from an EMBL/GenBank/DDBJ whole genome shotgun (WGS) entry which is preliminary data.</text>
</comment>
<gene>
    <name evidence="2" type="primary">Cnig_chr_X.g24654</name>
    <name evidence="2" type="ORF">B9Z55_024654</name>
</gene>
<evidence type="ECO:0008006" key="4">
    <source>
        <dbReference type="Google" id="ProtNLM"/>
    </source>
</evidence>
<dbReference type="Gene3D" id="2.60.120.200">
    <property type="match status" value="1"/>
</dbReference>
<evidence type="ECO:0000313" key="2">
    <source>
        <dbReference type="EMBL" id="PIC18934.1"/>
    </source>
</evidence>
<accession>A0A2G5SUX9</accession>
<reference evidence="3" key="1">
    <citation type="submission" date="2017-10" db="EMBL/GenBank/DDBJ databases">
        <title>Rapid genome shrinkage in a self-fertile nematode reveals novel sperm competition proteins.</title>
        <authorList>
            <person name="Yin D."/>
            <person name="Schwarz E.M."/>
            <person name="Thomas C.G."/>
            <person name="Felde R.L."/>
            <person name="Korf I.F."/>
            <person name="Cutter A.D."/>
            <person name="Schartner C.M."/>
            <person name="Ralston E.J."/>
            <person name="Meyer B.J."/>
            <person name="Haag E.S."/>
        </authorList>
    </citation>
    <scope>NUCLEOTIDE SEQUENCE [LARGE SCALE GENOMIC DNA]</scope>
    <source>
        <strain evidence="3">JU1422</strain>
    </source>
</reference>
<dbReference type="InterPro" id="IPR013320">
    <property type="entry name" value="ConA-like_dom_sf"/>
</dbReference>
<dbReference type="AlphaFoldDB" id="A0A2G5SUX9"/>
<sequence>MMTMQVIVTEDGYWITINEEWHKFYDRRMLSSHIDQLTIGGDVLVNTVVVEEPEGEDEEGDEYENKDDEEN</sequence>
<evidence type="ECO:0000256" key="1">
    <source>
        <dbReference type="SAM" id="MobiDB-lite"/>
    </source>
</evidence>
<feature type="region of interest" description="Disordered" evidence="1">
    <location>
        <begin position="52"/>
        <end position="71"/>
    </location>
</feature>
<keyword evidence="3" id="KW-1185">Reference proteome</keyword>
<dbReference type="EMBL" id="PDUG01000006">
    <property type="protein sequence ID" value="PIC18934.1"/>
    <property type="molecule type" value="Genomic_DNA"/>
</dbReference>
<dbReference type="SUPFAM" id="SSF49899">
    <property type="entry name" value="Concanavalin A-like lectins/glucanases"/>
    <property type="match status" value="1"/>
</dbReference>